<accession>B6G830</accession>
<dbReference type="GO" id="GO:0005886">
    <property type="term" value="C:plasma membrane"/>
    <property type="evidence" value="ECO:0007669"/>
    <property type="project" value="UniProtKB-SubCell"/>
</dbReference>
<keyword evidence="6 8" id="KW-1133">Transmembrane helix</keyword>
<evidence type="ECO:0000256" key="1">
    <source>
        <dbReference type="ARBA" id="ARBA00004429"/>
    </source>
</evidence>
<evidence type="ECO:0000256" key="8">
    <source>
        <dbReference type="SAM" id="Phobius"/>
    </source>
</evidence>
<dbReference type="PANTHER" id="PTHR23522:SF10">
    <property type="entry name" value="3-PHENYLPROPIONIC ACID TRANSPORTER-RELATED"/>
    <property type="match status" value="1"/>
</dbReference>
<protein>
    <recommendedName>
        <fullName evidence="9">Major facilitator superfamily (MFS) profile domain-containing protein</fullName>
    </recommendedName>
</protein>
<dbReference type="OrthoDB" id="1653456at2"/>
<evidence type="ECO:0000256" key="5">
    <source>
        <dbReference type="ARBA" id="ARBA00022692"/>
    </source>
</evidence>
<dbReference type="PANTHER" id="PTHR23522">
    <property type="entry name" value="BLL5896 PROTEIN"/>
    <property type="match status" value="1"/>
</dbReference>
<keyword evidence="3" id="KW-1003">Cell membrane</keyword>
<dbReference type="InterPro" id="IPR036259">
    <property type="entry name" value="MFS_trans_sf"/>
</dbReference>
<feature type="transmembrane region" description="Helical" evidence="8">
    <location>
        <begin position="207"/>
        <end position="230"/>
    </location>
</feature>
<comment type="subcellular location">
    <subcellularLocation>
        <location evidence="1">Cell inner membrane</location>
        <topology evidence="1">Multi-pass membrane protein</topology>
    </subcellularLocation>
</comment>
<dbReference type="HOGENOM" id="CLU_1132091_0_0_11"/>
<sequence>MGALAGDALDATTGGAPGALVGDAPGELDASHGAKGRHEDERGGAFREILRERVLLMILAGFMVAFIACNCLSVYLIDIVVNVGGDTSMYGVAIFCMAVSELPAMALVPRLRRRFSTGTLFMVVGAAYLLRNMIVVCATNVPMVFIGLLFQSTSYGLLTPLLTCYIAEVCSPRSEMLGQTLLSVATTGVGAMVGTVCGGVLQDAYGIQAMLLFVAVATVAAAFMFFVAGVRARREEIARREETVR</sequence>
<evidence type="ECO:0000256" key="3">
    <source>
        <dbReference type="ARBA" id="ARBA00022475"/>
    </source>
</evidence>
<feature type="transmembrane region" description="Helical" evidence="8">
    <location>
        <begin position="54"/>
        <end position="77"/>
    </location>
</feature>
<comment type="caution">
    <text evidence="10">The sequence shown here is derived from an EMBL/GenBank/DDBJ whole genome shotgun (WGS) entry which is preliminary data.</text>
</comment>
<gene>
    <name evidence="10" type="ORF">COLSTE_00220</name>
</gene>
<feature type="transmembrane region" description="Helical" evidence="8">
    <location>
        <begin position="89"/>
        <end position="108"/>
    </location>
</feature>
<keyword evidence="2" id="KW-0813">Transport</keyword>
<evidence type="ECO:0000313" key="10">
    <source>
        <dbReference type="EMBL" id="EEA91543.1"/>
    </source>
</evidence>
<dbReference type="PROSITE" id="PS50850">
    <property type="entry name" value="MFS"/>
    <property type="match status" value="1"/>
</dbReference>
<reference evidence="10 11" key="2">
    <citation type="submission" date="2008-10" db="EMBL/GenBank/DDBJ databases">
        <authorList>
            <person name="Fulton L."/>
            <person name="Clifton S."/>
            <person name="Fulton B."/>
            <person name="Xu J."/>
            <person name="Minx P."/>
            <person name="Pepin K.H."/>
            <person name="Johnson M."/>
            <person name="Thiruvilangam P."/>
            <person name="Bhonagiri V."/>
            <person name="Nash W.E."/>
            <person name="Mardis E.R."/>
            <person name="Wilson R.K."/>
        </authorList>
    </citation>
    <scope>NUCLEOTIDE SEQUENCE [LARGE SCALE GENOMIC DNA]</scope>
    <source>
        <strain evidence="10 11">DSM 13279</strain>
    </source>
</reference>
<evidence type="ECO:0000259" key="9">
    <source>
        <dbReference type="PROSITE" id="PS50850"/>
    </source>
</evidence>
<feature type="transmembrane region" description="Helical" evidence="8">
    <location>
        <begin position="180"/>
        <end position="201"/>
    </location>
</feature>
<organism evidence="10 11">
    <name type="scientific">Collinsella stercoris DSM 13279</name>
    <dbReference type="NCBI Taxonomy" id="445975"/>
    <lineage>
        <taxon>Bacteria</taxon>
        <taxon>Bacillati</taxon>
        <taxon>Actinomycetota</taxon>
        <taxon>Coriobacteriia</taxon>
        <taxon>Coriobacteriales</taxon>
        <taxon>Coriobacteriaceae</taxon>
        <taxon>Collinsella</taxon>
    </lineage>
</organism>
<dbReference type="STRING" id="445975.COLSTE_00220"/>
<feature type="domain" description="Major facilitator superfamily (MFS) profile" evidence="9">
    <location>
        <begin position="54"/>
        <end position="245"/>
    </location>
</feature>
<feature type="transmembrane region" description="Helical" evidence="8">
    <location>
        <begin position="148"/>
        <end position="168"/>
    </location>
</feature>
<dbReference type="EMBL" id="ABXJ01000013">
    <property type="protein sequence ID" value="EEA91543.1"/>
    <property type="molecule type" value="Genomic_DNA"/>
</dbReference>
<dbReference type="SUPFAM" id="SSF103473">
    <property type="entry name" value="MFS general substrate transporter"/>
    <property type="match status" value="1"/>
</dbReference>
<keyword evidence="11" id="KW-1185">Reference proteome</keyword>
<dbReference type="Pfam" id="PF12832">
    <property type="entry name" value="MFS_1_like"/>
    <property type="match status" value="1"/>
</dbReference>
<dbReference type="AlphaFoldDB" id="B6G830"/>
<proteinExistence type="predicted"/>
<keyword evidence="4" id="KW-0997">Cell inner membrane</keyword>
<dbReference type="InterPro" id="IPR024989">
    <property type="entry name" value="MFS_assoc_dom"/>
</dbReference>
<dbReference type="InterPro" id="IPR020846">
    <property type="entry name" value="MFS_dom"/>
</dbReference>
<keyword evidence="7 8" id="KW-0472">Membrane</keyword>
<evidence type="ECO:0000256" key="7">
    <source>
        <dbReference type="ARBA" id="ARBA00023136"/>
    </source>
</evidence>
<dbReference type="Gene3D" id="1.20.1250.20">
    <property type="entry name" value="MFS general substrate transporter like domains"/>
    <property type="match status" value="1"/>
</dbReference>
<dbReference type="eggNOG" id="COG2814">
    <property type="taxonomic scope" value="Bacteria"/>
</dbReference>
<keyword evidence="5 8" id="KW-0812">Transmembrane</keyword>
<evidence type="ECO:0000256" key="4">
    <source>
        <dbReference type="ARBA" id="ARBA00022519"/>
    </source>
</evidence>
<reference evidence="10 11" key="1">
    <citation type="submission" date="2008-10" db="EMBL/GenBank/DDBJ databases">
        <title>Draft genome sequence of Collinsella stercoris (DSM 13279).</title>
        <authorList>
            <person name="Sudarsanam P."/>
            <person name="Ley R."/>
            <person name="Guruge J."/>
            <person name="Turnbaugh P.J."/>
            <person name="Mahowald M."/>
            <person name="Liep D."/>
            <person name="Gordon J."/>
        </authorList>
    </citation>
    <scope>NUCLEOTIDE SEQUENCE [LARGE SCALE GENOMIC DNA]</scope>
    <source>
        <strain evidence="10 11">DSM 13279</strain>
    </source>
</reference>
<dbReference type="GO" id="GO:0022857">
    <property type="term" value="F:transmembrane transporter activity"/>
    <property type="evidence" value="ECO:0007669"/>
    <property type="project" value="InterPro"/>
</dbReference>
<dbReference type="Proteomes" id="UP000003560">
    <property type="component" value="Unassembled WGS sequence"/>
</dbReference>
<dbReference type="RefSeq" id="WP_006719773.1">
    <property type="nucleotide sequence ID" value="NZ_CP085935.1"/>
</dbReference>
<dbReference type="GeneID" id="98002601"/>
<feature type="transmembrane region" description="Helical" evidence="8">
    <location>
        <begin position="120"/>
        <end position="142"/>
    </location>
</feature>
<evidence type="ECO:0000256" key="2">
    <source>
        <dbReference type="ARBA" id="ARBA00022448"/>
    </source>
</evidence>
<evidence type="ECO:0000313" key="11">
    <source>
        <dbReference type="Proteomes" id="UP000003560"/>
    </source>
</evidence>
<evidence type="ECO:0000256" key="6">
    <source>
        <dbReference type="ARBA" id="ARBA00022989"/>
    </source>
</evidence>
<name>B6G830_9ACTN</name>